<proteinExistence type="inferred from homology"/>
<evidence type="ECO:0000259" key="9">
    <source>
        <dbReference type="SMART" id="SM00478"/>
    </source>
</evidence>
<accession>A0AAN6NHR5</accession>
<evidence type="ECO:0000256" key="5">
    <source>
        <dbReference type="ARBA" id="ARBA00023239"/>
    </source>
</evidence>
<evidence type="ECO:0000256" key="2">
    <source>
        <dbReference type="ARBA" id="ARBA00022763"/>
    </source>
</evidence>
<feature type="compositionally biased region" description="Low complexity" evidence="8">
    <location>
        <begin position="52"/>
        <end position="65"/>
    </location>
</feature>
<evidence type="ECO:0000256" key="4">
    <source>
        <dbReference type="ARBA" id="ARBA00023204"/>
    </source>
</evidence>
<evidence type="ECO:0000256" key="7">
    <source>
        <dbReference type="SAM" id="Coils"/>
    </source>
</evidence>
<keyword evidence="11" id="KW-1185">Reference proteome</keyword>
<feature type="compositionally biased region" description="Basic and acidic residues" evidence="8">
    <location>
        <begin position="149"/>
        <end position="163"/>
    </location>
</feature>
<gene>
    <name evidence="10" type="ORF">QBC46DRAFT_370581</name>
</gene>
<keyword evidence="7" id="KW-0175">Coiled coil</keyword>
<dbReference type="InterPro" id="IPR000445">
    <property type="entry name" value="HhH_motif"/>
</dbReference>
<dbReference type="InterPro" id="IPR023170">
    <property type="entry name" value="HhH_base_excis_C"/>
</dbReference>
<comment type="caution">
    <text evidence="10">The sequence shown here is derived from an EMBL/GenBank/DDBJ whole genome shotgun (WGS) entry which is preliminary data.</text>
</comment>
<dbReference type="PANTHER" id="PTHR43286:SF1">
    <property type="entry name" value="ENDONUCLEASE III-LIKE PROTEIN 1"/>
    <property type="match status" value="1"/>
</dbReference>
<feature type="domain" description="HhH-GPD" evidence="9">
    <location>
        <begin position="241"/>
        <end position="403"/>
    </location>
</feature>
<keyword evidence="5" id="KW-0456">Lyase</keyword>
<dbReference type="SMART" id="SM00478">
    <property type="entry name" value="ENDO3c"/>
    <property type="match status" value="1"/>
</dbReference>
<evidence type="ECO:0000313" key="10">
    <source>
        <dbReference type="EMBL" id="KAK3946014.1"/>
    </source>
</evidence>
<dbReference type="SUPFAM" id="SSF48150">
    <property type="entry name" value="DNA-glycosylase"/>
    <property type="match status" value="1"/>
</dbReference>
<keyword evidence="2" id="KW-0227">DNA damage</keyword>
<dbReference type="GO" id="GO:0006285">
    <property type="term" value="P:base-excision repair, AP site formation"/>
    <property type="evidence" value="ECO:0007669"/>
    <property type="project" value="InterPro"/>
</dbReference>
<dbReference type="Gene3D" id="1.10.340.30">
    <property type="entry name" value="Hypothetical protein, domain 2"/>
    <property type="match status" value="1"/>
</dbReference>
<evidence type="ECO:0000313" key="11">
    <source>
        <dbReference type="Proteomes" id="UP001303473"/>
    </source>
</evidence>
<dbReference type="GO" id="GO:0006289">
    <property type="term" value="P:nucleotide-excision repair"/>
    <property type="evidence" value="ECO:0007669"/>
    <property type="project" value="TreeGrafter"/>
</dbReference>
<feature type="compositionally biased region" description="Acidic residues" evidence="8">
    <location>
        <begin position="573"/>
        <end position="587"/>
    </location>
</feature>
<dbReference type="EMBL" id="MU853753">
    <property type="protein sequence ID" value="KAK3946014.1"/>
    <property type="molecule type" value="Genomic_DNA"/>
</dbReference>
<feature type="region of interest" description="Disordered" evidence="8">
    <location>
        <begin position="569"/>
        <end position="594"/>
    </location>
</feature>
<dbReference type="PANTHER" id="PTHR43286">
    <property type="entry name" value="ENDONUCLEASE III-LIKE PROTEIN 1"/>
    <property type="match status" value="1"/>
</dbReference>
<protein>
    <submittedName>
        <fullName evidence="10">DNA glycosylase</fullName>
    </submittedName>
</protein>
<feature type="coiled-coil region" evidence="7">
    <location>
        <begin position="471"/>
        <end position="524"/>
    </location>
</feature>
<dbReference type="FunFam" id="1.10.340.30:FF:000014">
    <property type="entry name" value="Endonuclease III homolog"/>
    <property type="match status" value="1"/>
</dbReference>
<dbReference type="GO" id="GO:0003906">
    <property type="term" value="F:DNA-(apurinic or apyrimidinic site) endonuclease activity"/>
    <property type="evidence" value="ECO:0007669"/>
    <property type="project" value="InterPro"/>
</dbReference>
<dbReference type="InterPro" id="IPR030841">
    <property type="entry name" value="NTH1"/>
</dbReference>
<dbReference type="GO" id="GO:0016829">
    <property type="term" value="F:lyase activity"/>
    <property type="evidence" value="ECO:0007669"/>
    <property type="project" value="UniProtKB-KW"/>
</dbReference>
<dbReference type="Pfam" id="PF00730">
    <property type="entry name" value="HhH-GPD"/>
    <property type="match status" value="1"/>
</dbReference>
<evidence type="ECO:0000256" key="1">
    <source>
        <dbReference type="ARBA" id="ARBA00008343"/>
    </source>
</evidence>
<keyword evidence="6" id="KW-0326">Glycosidase</keyword>
<name>A0AAN6NHR5_9PEZI</name>
<feature type="region of interest" description="Disordered" evidence="8">
    <location>
        <begin position="22"/>
        <end position="165"/>
    </location>
</feature>
<feature type="compositionally biased region" description="Low complexity" evidence="8">
    <location>
        <begin position="22"/>
        <end position="45"/>
    </location>
</feature>
<sequence>MRTSRVAKETARLFDTATAIASTSSSDLPVATTRRTTRASALATRFSYRTRSSVASSSSSSVATSTKKEEDDDDDAKITFGSDIEDAIKPITAKRSTRNGGGSTVKEEGKETRKRKRTTTTSVKPEPASRQRVKIESKTTAIETEDGTETERNENETNKDVSKRRVRKAARTITTKLETGGVTTVVEPPSDWEEVYNLVKQMRISGPAANAAVDTMGCERLAAPTASARDRRFHTLVALMLSSQTKDTVNAEAMQRLQTELPPYEDGKPAGLTLENMLAVDPGTLNELIGKVGFHNNKTKYLKQAAVILRDRFDGDIPPTVEGLMSLPGVGPKMAHLCMSADNGWGRVEGIGVDVHVHRITNLWGWQNPPTKTPEDTRLALQAWLPREKWKEINWLLVGLGQAVCLPVGRRCGDCELGLRGLCKAADRKKVNDGLKKRKEGGYLVNGRLKMEGIKGEDGDEGVEGVGVGGSESVKVEVDNIKREQEAIREETGVEVDVVDIKKVEEEESELSDVRDEDIAMKEEDGDEGVKGEFGVGGRESVKVEVDNIKREQEAIREVTGVEVDVVDIKKEEEEDSSSLGDVGDEDIVMKGED</sequence>
<dbReference type="HAMAP" id="MF_03183">
    <property type="entry name" value="Endonuclease_III_Nth"/>
    <property type="match status" value="1"/>
</dbReference>
<evidence type="ECO:0000256" key="6">
    <source>
        <dbReference type="ARBA" id="ARBA00023295"/>
    </source>
</evidence>
<dbReference type="InterPro" id="IPR003265">
    <property type="entry name" value="HhH-GPD_domain"/>
</dbReference>
<dbReference type="InterPro" id="IPR011257">
    <property type="entry name" value="DNA_glycosylase"/>
</dbReference>
<comment type="similarity">
    <text evidence="1">Belongs to the Nth/MutY family.</text>
</comment>
<dbReference type="Pfam" id="PF00633">
    <property type="entry name" value="HHH"/>
    <property type="match status" value="1"/>
</dbReference>
<dbReference type="AlphaFoldDB" id="A0AAN6NHR5"/>
<dbReference type="FunFam" id="1.10.1670.10:FF:000003">
    <property type="entry name" value="Endonuclease III homolog"/>
    <property type="match status" value="1"/>
</dbReference>
<feature type="non-terminal residue" evidence="10">
    <location>
        <position position="594"/>
    </location>
</feature>
<dbReference type="CDD" id="cd00056">
    <property type="entry name" value="ENDO3c"/>
    <property type="match status" value="1"/>
</dbReference>
<dbReference type="GO" id="GO:0000703">
    <property type="term" value="F:oxidized pyrimidine nucleobase lesion DNA N-glycosylase activity"/>
    <property type="evidence" value="ECO:0007669"/>
    <property type="project" value="TreeGrafter"/>
</dbReference>
<dbReference type="GO" id="GO:0003677">
    <property type="term" value="F:DNA binding"/>
    <property type="evidence" value="ECO:0007669"/>
    <property type="project" value="InterPro"/>
</dbReference>
<organism evidence="10 11">
    <name type="scientific">Diplogelasinospora grovesii</name>
    <dbReference type="NCBI Taxonomy" id="303347"/>
    <lineage>
        <taxon>Eukaryota</taxon>
        <taxon>Fungi</taxon>
        <taxon>Dikarya</taxon>
        <taxon>Ascomycota</taxon>
        <taxon>Pezizomycotina</taxon>
        <taxon>Sordariomycetes</taxon>
        <taxon>Sordariomycetidae</taxon>
        <taxon>Sordariales</taxon>
        <taxon>Diplogelasinosporaceae</taxon>
        <taxon>Diplogelasinospora</taxon>
    </lineage>
</organism>
<feature type="compositionally biased region" description="Basic and acidic residues" evidence="8">
    <location>
        <begin position="127"/>
        <end position="137"/>
    </location>
</feature>
<evidence type="ECO:0000256" key="3">
    <source>
        <dbReference type="ARBA" id="ARBA00022801"/>
    </source>
</evidence>
<dbReference type="GO" id="GO:0005634">
    <property type="term" value="C:nucleus"/>
    <property type="evidence" value="ECO:0007669"/>
    <property type="project" value="InterPro"/>
</dbReference>
<evidence type="ECO:0000256" key="8">
    <source>
        <dbReference type="SAM" id="MobiDB-lite"/>
    </source>
</evidence>
<keyword evidence="4" id="KW-0234">DNA repair</keyword>
<keyword evidence="3" id="KW-0378">Hydrolase</keyword>
<dbReference type="Gene3D" id="1.10.1670.10">
    <property type="entry name" value="Helix-hairpin-Helix base-excision DNA repair enzymes (C-terminal)"/>
    <property type="match status" value="1"/>
</dbReference>
<dbReference type="Proteomes" id="UP001303473">
    <property type="component" value="Unassembled WGS sequence"/>
</dbReference>
<reference evidence="11" key="1">
    <citation type="journal article" date="2023" name="Mol. Phylogenet. Evol.">
        <title>Genome-scale phylogeny and comparative genomics of the fungal order Sordariales.</title>
        <authorList>
            <person name="Hensen N."/>
            <person name="Bonometti L."/>
            <person name="Westerberg I."/>
            <person name="Brannstrom I.O."/>
            <person name="Guillou S."/>
            <person name="Cros-Aarteil S."/>
            <person name="Calhoun S."/>
            <person name="Haridas S."/>
            <person name="Kuo A."/>
            <person name="Mondo S."/>
            <person name="Pangilinan J."/>
            <person name="Riley R."/>
            <person name="LaButti K."/>
            <person name="Andreopoulos B."/>
            <person name="Lipzen A."/>
            <person name="Chen C."/>
            <person name="Yan M."/>
            <person name="Daum C."/>
            <person name="Ng V."/>
            <person name="Clum A."/>
            <person name="Steindorff A."/>
            <person name="Ohm R.A."/>
            <person name="Martin F."/>
            <person name="Silar P."/>
            <person name="Natvig D.O."/>
            <person name="Lalanne C."/>
            <person name="Gautier V."/>
            <person name="Ament-Velasquez S.L."/>
            <person name="Kruys A."/>
            <person name="Hutchinson M.I."/>
            <person name="Powell A.J."/>
            <person name="Barry K."/>
            <person name="Miller A.N."/>
            <person name="Grigoriev I.V."/>
            <person name="Debuchy R."/>
            <person name="Gladieux P."/>
            <person name="Hiltunen Thoren M."/>
            <person name="Johannesson H."/>
        </authorList>
    </citation>
    <scope>NUCLEOTIDE SEQUENCE [LARGE SCALE GENOMIC DNA]</scope>
    <source>
        <strain evidence="11">CBS 340.73</strain>
    </source>
</reference>